<proteinExistence type="predicted"/>
<dbReference type="AlphaFoldDB" id="A0A2G9S130"/>
<evidence type="ECO:0000313" key="1">
    <source>
        <dbReference type="EMBL" id="PIO33161.1"/>
    </source>
</evidence>
<organism evidence="1">
    <name type="scientific">Aquarana catesbeiana</name>
    <name type="common">American bullfrog</name>
    <name type="synonym">Rana catesbeiana</name>
    <dbReference type="NCBI Taxonomy" id="8400"/>
    <lineage>
        <taxon>Eukaryota</taxon>
        <taxon>Metazoa</taxon>
        <taxon>Chordata</taxon>
        <taxon>Craniata</taxon>
        <taxon>Vertebrata</taxon>
        <taxon>Euteleostomi</taxon>
        <taxon>Amphibia</taxon>
        <taxon>Batrachia</taxon>
        <taxon>Anura</taxon>
        <taxon>Neobatrachia</taxon>
        <taxon>Ranoidea</taxon>
        <taxon>Ranidae</taxon>
        <taxon>Aquarana</taxon>
    </lineage>
</organism>
<gene>
    <name evidence="1" type="ORF">AB205_0126780</name>
</gene>
<protein>
    <submittedName>
        <fullName evidence="1">Uncharacterized protein</fullName>
    </submittedName>
</protein>
<reference evidence="1" key="1">
    <citation type="submission" date="2017-08" db="EMBL/GenBank/DDBJ databases">
        <title>Assembly of the North American Bullfrog Genome.</title>
        <authorList>
            <person name="Warren R.L."/>
            <person name="Vandervalk B.P."/>
            <person name="Kucuk E."/>
            <person name="Birol I."/>
            <person name="Helbing C."/>
            <person name="Pandoh P."/>
            <person name="Behsaz B."/>
            <person name="Mohamadi H."/>
            <person name="Chu J."/>
            <person name="Jackman S."/>
            <person name="Hammond S.A."/>
            <person name="Veldhoen N."/>
            <person name="Kirk H."/>
            <person name="Zhao Y."/>
            <person name="Coope R."/>
            <person name="Pleasance S."/>
            <person name="Moore R."/>
            <person name="Holt R."/>
        </authorList>
    </citation>
    <scope>NUCLEOTIDE SEQUENCE</scope>
    <source>
        <strain evidence="1">Bruno</strain>
        <tissue evidence="1">Liver</tissue>
    </source>
</reference>
<sequence>MSFIEIVEMMDIFKRADYDGKHGPYPNPNVRKAKIMTKVMKSLHRILGYDDPRIN</sequence>
<accession>A0A2G9S130</accession>
<name>A0A2G9S130_AQUCT</name>
<dbReference type="EMBL" id="KV928906">
    <property type="protein sequence ID" value="PIO33161.1"/>
    <property type="molecule type" value="Genomic_DNA"/>
</dbReference>